<dbReference type="EMBL" id="JBBPBM010000010">
    <property type="protein sequence ID" value="KAK8565943.1"/>
    <property type="molecule type" value="Genomic_DNA"/>
</dbReference>
<sequence>MEVSNSKEVEKVVGMPALHTVDVEQVSLRTLDDLRCMGLAQDQVVGTHSSPILVNIGKNKSPWTASVDVQNCPQTKSCGAVILTEQVASEDSEMLKKGMEDFNSGVGCESEAKVRWLQKGF</sequence>
<dbReference type="Proteomes" id="UP001472677">
    <property type="component" value="Unassembled WGS sequence"/>
</dbReference>
<keyword evidence="2" id="KW-1185">Reference proteome</keyword>
<organism evidence="1 2">
    <name type="scientific">Hibiscus sabdariffa</name>
    <name type="common">roselle</name>
    <dbReference type="NCBI Taxonomy" id="183260"/>
    <lineage>
        <taxon>Eukaryota</taxon>
        <taxon>Viridiplantae</taxon>
        <taxon>Streptophyta</taxon>
        <taxon>Embryophyta</taxon>
        <taxon>Tracheophyta</taxon>
        <taxon>Spermatophyta</taxon>
        <taxon>Magnoliopsida</taxon>
        <taxon>eudicotyledons</taxon>
        <taxon>Gunneridae</taxon>
        <taxon>Pentapetalae</taxon>
        <taxon>rosids</taxon>
        <taxon>malvids</taxon>
        <taxon>Malvales</taxon>
        <taxon>Malvaceae</taxon>
        <taxon>Malvoideae</taxon>
        <taxon>Hibiscus</taxon>
    </lineage>
</organism>
<accession>A0ABR2EV90</accession>
<evidence type="ECO:0000313" key="1">
    <source>
        <dbReference type="EMBL" id="KAK8565943.1"/>
    </source>
</evidence>
<name>A0ABR2EV90_9ROSI</name>
<gene>
    <name evidence="1" type="ORF">V6N12_059487</name>
</gene>
<reference evidence="1 2" key="1">
    <citation type="journal article" date="2024" name="G3 (Bethesda)">
        <title>Genome assembly of Hibiscus sabdariffa L. provides insights into metabolisms of medicinal natural products.</title>
        <authorList>
            <person name="Kim T."/>
        </authorList>
    </citation>
    <scope>NUCLEOTIDE SEQUENCE [LARGE SCALE GENOMIC DNA]</scope>
    <source>
        <strain evidence="1">TK-2024</strain>
        <tissue evidence="1">Old leaves</tissue>
    </source>
</reference>
<protein>
    <submittedName>
        <fullName evidence="1">Uncharacterized protein</fullName>
    </submittedName>
</protein>
<comment type="caution">
    <text evidence="1">The sequence shown here is derived from an EMBL/GenBank/DDBJ whole genome shotgun (WGS) entry which is preliminary data.</text>
</comment>
<proteinExistence type="predicted"/>
<evidence type="ECO:0000313" key="2">
    <source>
        <dbReference type="Proteomes" id="UP001472677"/>
    </source>
</evidence>